<feature type="non-terminal residue" evidence="1">
    <location>
        <position position="1"/>
    </location>
</feature>
<protein>
    <submittedName>
        <fullName evidence="1">Uncharacterized protein</fullName>
    </submittedName>
</protein>
<reference evidence="1 2" key="1">
    <citation type="journal article" date="2012" name="PLoS Pathog.">
        <title>The genome of the obligate intracellular parasite Trachipleistophora hominis: new insights into microsporidian genome dynamics and reductive evolution.</title>
        <authorList>
            <person name="Heinz E."/>
            <person name="Williams T.A."/>
            <person name="Nakjang S."/>
            <person name="Noel C.J."/>
            <person name="Swan D.C."/>
            <person name="Goldberg A.V."/>
            <person name="Harris S.R."/>
            <person name="Weinmaier T."/>
            <person name="Markert S."/>
            <person name="Becher D."/>
            <person name="Bernhardt J."/>
            <person name="Dagan T."/>
            <person name="Hacker C."/>
            <person name="Lucocq J.M."/>
            <person name="Schweder T."/>
            <person name="Rattei T."/>
            <person name="Hall N."/>
            <person name="Hirt R.P."/>
            <person name="Embley T.M."/>
        </authorList>
    </citation>
    <scope>NUCLEOTIDE SEQUENCE [LARGE SCALE GENOMIC DNA]</scope>
</reference>
<evidence type="ECO:0000313" key="2">
    <source>
        <dbReference type="Proteomes" id="UP000011185"/>
    </source>
</evidence>
<organism evidence="1 2">
    <name type="scientific">Trachipleistophora hominis</name>
    <name type="common">Microsporidian parasite</name>
    <dbReference type="NCBI Taxonomy" id="72359"/>
    <lineage>
        <taxon>Eukaryota</taxon>
        <taxon>Fungi</taxon>
        <taxon>Fungi incertae sedis</taxon>
        <taxon>Microsporidia</taxon>
        <taxon>Pleistophoridae</taxon>
        <taxon>Trachipleistophora</taxon>
    </lineage>
</organism>
<evidence type="ECO:0000313" key="1">
    <source>
        <dbReference type="EMBL" id="ELQ75457.1"/>
    </source>
</evidence>
<proteinExistence type="predicted"/>
<accession>L7JXH5</accession>
<dbReference type="EMBL" id="JH993959">
    <property type="protein sequence ID" value="ELQ75457.1"/>
    <property type="molecule type" value="Genomic_DNA"/>
</dbReference>
<gene>
    <name evidence="1" type="ORF">THOM_1598</name>
</gene>
<dbReference type="AlphaFoldDB" id="L7JXH5"/>
<keyword evidence="2" id="KW-1185">Reference proteome</keyword>
<dbReference type="HOGENOM" id="CLU_1835149_0_0_1"/>
<dbReference type="OMA" id="RIDCVAL"/>
<dbReference type="VEuPathDB" id="MicrosporidiaDB:THOM_1598"/>
<name>L7JXH5_TRAHO</name>
<dbReference type="OrthoDB" id="5594797at2759"/>
<dbReference type="InParanoid" id="L7JXH5"/>
<sequence>VFEYLGLPLTLDLDLNIVIRDRKEKAVRAYHGMRPFFTWKFVPAPIKMLLVKSVLLPIATYGCELYGMSIARLAPLQRVIDHALKDILSCGSSYCRKAAYEELRIDCVALRTAKLRTRAFLKWNTSRTTISELMNQSFKCSSATWITGTKR</sequence>
<dbReference type="Proteomes" id="UP000011185">
    <property type="component" value="Unassembled WGS sequence"/>
</dbReference>